<dbReference type="EMBL" id="MWUR01000002">
    <property type="protein sequence ID" value="PCF52261.1"/>
    <property type="molecule type" value="Genomic_DNA"/>
</dbReference>
<dbReference type="EMBL" id="NIPK01000007">
    <property type="protein sequence ID" value="RIZ54384.1"/>
    <property type="molecule type" value="Genomic_DNA"/>
</dbReference>
<dbReference type="Proteomes" id="UP000266198">
    <property type="component" value="Unassembled WGS sequence"/>
</dbReference>
<dbReference type="AlphaFoldDB" id="A0AAX0QY84"/>
<protein>
    <submittedName>
        <fullName evidence="2">Adenylate cyclase</fullName>
    </submittedName>
</protein>
<dbReference type="InterPro" id="IPR033469">
    <property type="entry name" value="CYTH-like_dom_sf"/>
</dbReference>
<dbReference type="InterPro" id="IPR023577">
    <property type="entry name" value="CYTH_domain"/>
</dbReference>
<accession>A0AAX0QY84</accession>
<dbReference type="RefSeq" id="WP_096596184.1">
    <property type="nucleotide sequence ID" value="NZ_LR134263.1"/>
</dbReference>
<proteinExistence type="predicted"/>
<evidence type="ECO:0000259" key="1">
    <source>
        <dbReference type="PROSITE" id="PS51707"/>
    </source>
</evidence>
<sequence length="188" mass="22322">MKELEVRFSIADKDNYLKVIEFLDQNYKFKSKNRQIDKYYKARGKEAEEDVKGSFIYRFRQENDSTSGIFTRKDTVKPGFWTEDEILLESQQMDFVKNILDAGFSNIMTIDKDRKSYTNLEETRTVNADVVGELGYYIEVEILGDFSENDYDSFVKETETEFEFINSKIETKGYVQLMREKNERTRDN</sequence>
<evidence type="ECO:0000313" key="4">
    <source>
        <dbReference type="Proteomes" id="UP000217473"/>
    </source>
</evidence>
<evidence type="ECO:0000313" key="5">
    <source>
        <dbReference type="Proteomes" id="UP000266198"/>
    </source>
</evidence>
<feature type="domain" description="CYTH" evidence="1">
    <location>
        <begin position="1"/>
        <end position="180"/>
    </location>
</feature>
<dbReference type="Proteomes" id="UP000217473">
    <property type="component" value="Unassembled WGS sequence"/>
</dbReference>
<organism evidence="2 4">
    <name type="scientific">Staphylococcus delphini</name>
    <dbReference type="NCBI Taxonomy" id="53344"/>
    <lineage>
        <taxon>Bacteria</taxon>
        <taxon>Bacillati</taxon>
        <taxon>Bacillota</taxon>
        <taxon>Bacilli</taxon>
        <taxon>Bacillales</taxon>
        <taxon>Staphylococcaceae</taxon>
        <taxon>Staphylococcus</taxon>
        <taxon>Staphylococcus intermedius group</taxon>
    </lineage>
</organism>
<dbReference type="PROSITE" id="PS51707">
    <property type="entry name" value="CYTH"/>
    <property type="match status" value="1"/>
</dbReference>
<reference evidence="3 5" key="2">
    <citation type="submission" date="2017-06" db="EMBL/GenBank/DDBJ databases">
        <title>Identification of a new gene, sdsY, involved in staphylococcal internalization in non-professional phagocytic cells (NPPCs).</title>
        <authorList>
            <person name="Maali Y."/>
            <person name="Martins-Simoes P."/>
            <person name="Trouillet-Assant S."/>
            <person name="Laurent F."/>
            <person name="Diot A."/>
            <person name="Verhoeven P."/>
            <person name="Bouvard D."/>
            <person name="Vandenesch F."/>
            <person name="Bes M."/>
        </authorList>
    </citation>
    <scope>NUCLEOTIDE SEQUENCE [LARGE SCALE GENOMIC DNA]</scope>
    <source>
        <strain evidence="3 5">Heidy</strain>
    </source>
</reference>
<keyword evidence="5" id="KW-1185">Reference proteome</keyword>
<dbReference type="Gene3D" id="2.40.320.10">
    <property type="entry name" value="Hypothetical Protein Pfu-838710-001"/>
    <property type="match status" value="1"/>
</dbReference>
<evidence type="ECO:0000313" key="3">
    <source>
        <dbReference type="EMBL" id="RIZ54384.1"/>
    </source>
</evidence>
<name>A0AAX0QY84_9STAP</name>
<reference evidence="2 4" key="1">
    <citation type="journal article" date="2017" name="PLoS ONE">
        <title>Development of a real-time PCR for detection of Staphylococcus pseudintermedius using a novel automated comparison of whole-genome sequences.</title>
        <authorList>
            <person name="Verstappen K.M."/>
            <person name="Huijbregts L."/>
            <person name="Spaninks M."/>
            <person name="Wagenaar J.A."/>
            <person name="Fluit A.C."/>
            <person name="Duim B."/>
        </authorList>
    </citation>
    <scope>NUCLEOTIDE SEQUENCE [LARGE SCALE GENOMIC DNA]</scope>
    <source>
        <strain evidence="2 4">15S02591-1</strain>
    </source>
</reference>
<gene>
    <name evidence="2" type="ORF">B5C07_02130</name>
    <name evidence="3" type="ORF">CDL68_04965</name>
</gene>
<evidence type="ECO:0000313" key="2">
    <source>
        <dbReference type="EMBL" id="PCF52261.1"/>
    </source>
</evidence>
<dbReference type="SUPFAM" id="SSF55154">
    <property type="entry name" value="CYTH-like phosphatases"/>
    <property type="match status" value="1"/>
</dbReference>
<comment type="caution">
    <text evidence="2">The sequence shown here is derived from an EMBL/GenBank/DDBJ whole genome shotgun (WGS) entry which is preliminary data.</text>
</comment>